<name>A0ABR9KD21_9ACTN</name>
<dbReference type="InterPro" id="IPR039069">
    <property type="entry name" value="CE7"/>
</dbReference>
<protein>
    <submittedName>
        <fullName evidence="2">Cephalosporin-C deacetylase</fullName>
        <ecNumber evidence="2">3.1.1.41</ecNumber>
    </submittedName>
</protein>
<dbReference type="SUPFAM" id="SSF53474">
    <property type="entry name" value="alpha/beta-Hydrolases"/>
    <property type="match status" value="1"/>
</dbReference>
<dbReference type="GO" id="GO:0047739">
    <property type="term" value="F:cephalosporin-C deacetylase activity"/>
    <property type="evidence" value="ECO:0007669"/>
    <property type="project" value="UniProtKB-EC"/>
</dbReference>
<reference evidence="2 3" key="1">
    <citation type="submission" date="2020-10" db="EMBL/GenBank/DDBJ databases">
        <title>Sequencing the genomes of 1000 actinobacteria strains.</title>
        <authorList>
            <person name="Klenk H.-P."/>
        </authorList>
    </citation>
    <scope>NUCLEOTIDE SEQUENCE [LARGE SCALE GENOMIC DNA]</scope>
    <source>
        <strain evidence="2 3">DSM 43748</strain>
    </source>
</reference>
<evidence type="ECO:0000313" key="3">
    <source>
        <dbReference type="Proteomes" id="UP000661607"/>
    </source>
</evidence>
<keyword evidence="3" id="KW-1185">Reference proteome</keyword>
<evidence type="ECO:0000259" key="1">
    <source>
        <dbReference type="Pfam" id="PF05448"/>
    </source>
</evidence>
<dbReference type="PANTHER" id="PTHR40111">
    <property type="entry name" value="CEPHALOSPORIN-C DEACETYLASE"/>
    <property type="match status" value="1"/>
</dbReference>
<proteinExistence type="predicted"/>
<dbReference type="EC" id="3.1.1.41" evidence="2"/>
<comment type="caution">
    <text evidence="2">The sequence shown here is derived from an EMBL/GenBank/DDBJ whole genome shotgun (WGS) entry which is preliminary data.</text>
</comment>
<evidence type="ECO:0000313" key="2">
    <source>
        <dbReference type="EMBL" id="MBE1559452.1"/>
    </source>
</evidence>
<organism evidence="2 3">
    <name type="scientific">Nonomuraea africana</name>
    <dbReference type="NCBI Taxonomy" id="46171"/>
    <lineage>
        <taxon>Bacteria</taxon>
        <taxon>Bacillati</taxon>
        <taxon>Actinomycetota</taxon>
        <taxon>Actinomycetes</taxon>
        <taxon>Streptosporangiales</taxon>
        <taxon>Streptosporangiaceae</taxon>
        <taxon>Nonomuraea</taxon>
    </lineage>
</organism>
<dbReference type="Pfam" id="PF05448">
    <property type="entry name" value="AXE1"/>
    <property type="match status" value="1"/>
</dbReference>
<accession>A0ABR9KD21</accession>
<dbReference type="RefSeq" id="WP_192774726.1">
    <property type="nucleotide sequence ID" value="NZ_BAAASY010000001.1"/>
</dbReference>
<sequence>MKGLALIPRHDFAFDPTYGYDLEGLLAVPAPEAPADFEEFWREAHARATAVSVAPKLGPVEWEADGLRFHGVSYTSVEGFRVGGWLSVPIDGEITRARVVAHGYGGRDRPEVRVDIPGTATIWPCARGLPARSLHPDLPSDAQKHVLHGIGARESYIHGGCVADMWCAATALTELVPETRDVRLDYIGTSFGGGIGPFVLAFDDRFASGALVVPSFGNHPLRVTLPCTGSGAAVRDHYARHPEVLDVLAYFDSATAATFVRRPVHVGAALFDPAVPPPGQFAVYNALGGPKELFVLETGHFAHPEEAAQEAALTQAQYGFMTA</sequence>
<gene>
    <name evidence="2" type="ORF">H4W81_002231</name>
</gene>
<dbReference type="InterPro" id="IPR029058">
    <property type="entry name" value="AB_hydrolase_fold"/>
</dbReference>
<dbReference type="InterPro" id="IPR008391">
    <property type="entry name" value="AXE1_dom"/>
</dbReference>
<dbReference type="Gene3D" id="3.40.50.1820">
    <property type="entry name" value="alpha/beta hydrolase"/>
    <property type="match status" value="1"/>
</dbReference>
<dbReference type="PANTHER" id="PTHR40111:SF1">
    <property type="entry name" value="CEPHALOSPORIN-C DEACETYLASE"/>
    <property type="match status" value="1"/>
</dbReference>
<feature type="domain" description="Acetyl xylan esterase" evidence="1">
    <location>
        <begin position="30"/>
        <end position="299"/>
    </location>
</feature>
<dbReference type="EMBL" id="JADBEF010000001">
    <property type="protein sequence ID" value="MBE1559452.1"/>
    <property type="molecule type" value="Genomic_DNA"/>
</dbReference>
<dbReference type="Proteomes" id="UP000661607">
    <property type="component" value="Unassembled WGS sequence"/>
</dbReference>
<keyword evidence="2" id="KW-0378">Hydrolase</keyword>